<dbReference type="Proteomes" id="UP001303046">
    <property type="component" value="Unassembled WGS sequence"/>
</dbReference>
<feature type="transmembrane region" description="Helical" evidence="1">
    <location>
        <begin position="120"/>
        <end position="143"/>
    </location>
</feature>
<sequence length="301" mass="34421">MKRAIVGSGYLVLSLLGTCFNLSTLSVLPECERSLTRPLLIFFSIQLFIGIGTLLTVAIPVPYMIATDRSYFVNPLLIGAPGVLICLTLLSSYLIQFCICIYRNIRVVFNKFSETLFTDIVVKLLIVFASLLAVHISVIITRTTTIRRFSLHLLAWEQTDAEYITMLSVVVYSSMVGAMFYAFSIFDLLYQHIYDQEKHETIETTPKTLLFYQILHLICDAIFCLLIVLPRFEYFSKRPNLIIAHSFLNIFGSAIWPAISLIVYSEKVRNELCFRTILMLKMCSSPDNIQDRTRCNRMRSA</sequence>
<comment type="caution">
    <text evidence="2">The sequence shown here is derived from an EMBL/GenBank/DDBJ whole genome shotgun (WGS) entry which is preliminary data.</text>
</comment>
<evidence type="ECO:0008006" key="4">
    <source>
        <dbReference type="Google" id="ProtNLM"/>
    </source>
</evidence>
<protein>
    <recommendedName>
        <fullName evidence="4">7TM GPCR serpentine receptor class x (Srx) domain-containing protein</fullName>
    </recommendedName>
</protein>
<feature type="transmembrane region" description="Helical" evidence="1">
    <location>
        <begin position="241"/>
        <end position="264"/>
    </location>
</feature>
<keyword evidence="1" id="KW-1133">Transmembrane helix</keyword>
<dbReference type="EMBL" id="JAVFWL010000005">
    <property type="protein sequence ID" value="KAK6753618.1"/>
    <property type="molecule type" value="Genomic_DNA"/>
</dbReference>
<feature type="transmembrane region" description="Helical" evidence="1">
    <location>
        <begin position="77"/>
        <end position="99"/>
    </location>
</feature>
<feature type="transmembrane region" description="Helical" evidence="1">
    <location>
        <begin position="40"/>
        <end position="65"/>
    </location>
</feature>
<proteinExistence type="predicted"/>
<keyword evidence="1" id="KW-0812">Transmembrane</keyword>
<keyword evidence="1" id="KW-0472">Membrane</keyword>
<feature type="transmembrane region" description="Helical" evidence="1">
    <location>
        <begin position="6"/>
        <end position="28"/>
    </location>
</feature>
<dbReference type="Gene3D" id="1.20.1070.10">
    <property type="entry name" value="Rhodopsin 7-helix transmembrane proteins"/>
    <property type="match status" value="1"/>
</dbReference>
<reference evidence="2 3" key="1">
    <citation type="submission" date="2023-08" db="EMBL/GenBank/DDBJ databases">
        <title>A Necator americanus chromosomal reference genome.</title>
        <authorList>
            <person name="Ilik V."/>
            <person name="Petrzelkova K.J."/>
            <person name="Pardy F."/>
            <person name="Fuh T."/>
            <person name="Niatou-Singa F.S."/>
            <person name="Gouil Q."/>
            <person name="Baker L."/>
            <person name="Ritchie M.E."/>
            <person name="Jex A.R."/>
            <person name="Gazzola D."/>
            <person name="Li H."/>
            <person name="Toshio Fujiwara R."/>
            <person name="Zhan B."/>
            <person name="Aroian R.V."/>
            <person name="Pafco B."/>
            <person name="Schwarz E.M."/>
        </authorList>
    </citation>
    <scope>NUCLEOTIDE SEQUENCE [LARGE SCALE GENOMIC DNA]</scope>
    <source>
        <strain evidence="2 3">Aroian</strain>
        <tissue evidence="2">Whole animal</tissue>
    </source>
</reference>
<evidence type="ECO:0000313" key="3">
    <source>
        <dbReference type="Proteomes" id="UP001303046"/>
    </source>
</evidence>
<evidence type="ECO:0000313" key="2">
    <source>
        <dbReference type="EMBL" id="KAK6753618.1"/>
    </source>
</evidence>
<name>A0ABR1DTM5_NECAM</name>
<feature type="transmembrane region" description="Helical" evidence="1">
    <location>
        <begin position="209"/>
        <end position="229"/>
    </location>
</feature>
<feature type="transmembrane region" description="Helical" evidence="1">
    <location>
        <begin position="163"/>
        <end position="189"/>
    </location>
</feature>
<gene>
    <name evidence="2" type="primary">Necator_chrV.g17708</name>
    <name evidence="2" type="ORF">RB195_012918</name>
</gene>
<organism evidence="2 3">
    <name type="scientific">Necator americanus</name>
    <name type="common">Human hookworm</name>
    <dbReference type="NCBI Taxonomy" id="51031"/>
    <lineage>
        <taxon>Eukaryota</taxon>
        <taxon>Metazoa</taxon>
        <taxon>Ecdysozoa</taxon>
        <taxon>Nematoda</taxon>
        <taxon>Chromadorea</taxon>
        <taxon>Rhabditida</taxon>
        <taxon>Rhabditina</taxon>
        <taxon>Rhabditomorpha</taxon>
        <taxon>Strongyloidea</taxon>
        <taxon>Ancylostomatidae</taxon>
        <taxon>Bunostominae</taxon>
        <taxon>Necator</taxon>
    </lineage>
</organism>
<evidence type="ECO:0000256" key="1">
    <source>
        <dbReference type="SAM" id="Phobius"/>
    </source>
</evidence>
<accession>A0ABR1DTM5</accession>
<keyword evidence="3" id="KW-1185">Reference proteome</keyword>